<dbReference type="Ensembl" id="ENSPPAT00000029101.1">
    <property type="protein sequence ID" value="ENSPPAP00000007077.1"/>
    <property type="gene ID" value="ENSPPAG00000026185.1"/>
</dbReference>
<accession>A0A2R8ZRC4</accession>
<organism evidence="4 5">
    <name type="scientific">Pan paniscus</name>
    <name type="common">Pygmy chimpanzee</name>
    <name type="synonym">Bonobo</name>
    <dbReference type="NCBI Taxonomy" id="9597"/>
    <lineage>
        <taxon>Eukaryota</taxon>
        <taxon>Metazoa</taxon>
        <taxon>Chordata</taxon>
        <taxon>Craniata</taxon>
        <taxon>Vertebrata</taxon>
        <taxon>Euteleostomi</taxon>
        <taxon>Mammalia</taxon>
        <taxon>Eutheria</taxon>
        <taxon>Euarchontoglires</taxon>
        <taxon>Primates</taxon>
        <taxon>Haplorrhini</taxon>
        <taxon>Catarrhini</taxon>
        <taxon>Hominidae</taxon>
        <taxon>Pan</taxon>
    </lineage>
</organism>
<evidence type="ECO:0000256" key="1">
    <source>
        <dbReference type="SAM" id="MobiDB-lite"/>
    </source>
</evidence>
<dbReference type="Pfam" id="PF25818">
    <property type="entry name" value="MTRES1_C"/>
    <property type="match status" value="1"/>
</dbReference>
<protein>
    <recommendedName>
        <fullName evidence="3">Mitochondrial transcription rescue factor 1 C-terminal domain-containing protein</fullName>
    </recommendedName>
</protein>
<reference evidence="4 5" key="1">
    <citation type="journal article" date="2012" name="Nature">
        <title>The bonobo genome compared with the chimpanzee and human genomes.</title>
        <authorList>
            <person name="Prufer K."/>
            <person name="Munch K."/>
            <person name="Hellmann I."/>
            <person name="Akagi K."/>
            <person name="Miller J.R."/>
            <person name="Walenz B."/>
            <person name="Koren S."/>
            <person name="Sutton G."/>
            <person name="Kodira C."/>
            <person name="Winer R."/>
            <person name="Knight J.R."/>
            <person name="Mullikin J.C."/>
            <person name="Meader S.J."/>
            <person name="Ponting C.P."/>
            <person name="Lunter G."/>
            <person name="Higashino S."/>
            <person name="Hobolth A."/>
            <person name="Dutheil J."/>
            <person name="Karakoc E."/>
            <person name="Alkan C."/>
            <person name="Sajjadian S."/>
            <person name="Catacchio C.R."/>
            <person name="Ventura M."/>
            <person name="Marques-Bonet T."/>
            <person name="Eichler E.E."/>
            <person name="Andre C."/>
            <person name="Atencia R."/>
            <person name="Mugisha L."/>
            <person name="Junhold J."/>
            <person name="Patterson N."/>
            <person name="Siebauer M."/>
            <person name="Good J.M."/>
            <person name="Fischer A."/>
            <person name="Ptak S.E."/>
            <person name="Lachmann M."/>
            <person name="Symer D.E."/>
            <person name="Mailund T."/>
            <person name="Schierup M.H."/>
            <person name="Andres A.M."/>
            <person name="Kelso J."/>
            <person name="Paabo S."/>
        </authorList>
    </citation>
    <scope>NUCLEOTIDE SEQUENCE [LARGE SCALE GENOMIC DNA]</scope>
</reference>
<dbReference type="PANTHER" id="PTHR13633">
    <property type="entry name" value="MITOCHONDRIAL TRANSCRIPTION RESCUE FACTOR 1"/>
    <property type="match status" value="1"/>
</dbReference>
<dbReference type="GO" id="GO:1903108">
    <property type="term" value="P:regulation of mitochondrial transcription"/>
    <property type="evidence" value="ECO:0007669"/>
    <property type="project" value="TreeGrafter"/>
</dbReference>
<reference evidence="4" key="3">
    <citation type="submission" date="2025-09" db="UniProtKB">
        <authorList>
            <consortium name="Ensembl"/>
        </authorList>
    </citation>
    <scope>IDENTIFICATION</scope>
</reference>
<sequence length="200" mass="23015">MRIVISAMAMTSVKLLAVVLRKPDTWIGLWGVLRGTPSSHKLCTSWNRYSTKLRAPNYKRLIHNIFSLKFSGLLISPEYIFPFSIRLKSNKSSNKSTTKSPQKVEDEEDSDEDSDHDEMSEQEEELEDDPTISFWYDDVLKTGLDIGRNKVEDAFYKGELRLNGEKLWKKNRTVKVGDTLDLLIGDLLDPMILLKKVFED</sequence>
<evidence type="ECO:0000313" key="4">
    <source>
        <dbReference type="Ensembl" id="ENSPPAP00000007077.1"/>
    </source>
</evidence>
<feature type="signal peptide" evidence="2">
    <location>
        <begin position="1"/>
        <end position="17"/>
    </location>
</feature>
<dbReference type="EMBL" id="AJFE02042010">
    <property type="status" value="NOT_ANNOTATED_CDS"/>
    <property type="molecule type" value="Genomic_DNA"/>
</dbReference>
<name>A0A2R8ZRC4_PANPA</name>
<evidence type="ECO:0000313" key="5">
    <source>
        <dbReference type="Proteomes" id="UP000240080"/>
    </source>
</evidence>
<feature type="chain" id="PRO_5015311301" description="Mitochondrial transcription rescue factor 1 C-terminal domain-containing protein" evidence="2">
    <location>
        <begin position="18"/>
        <end position="200"/>
    </location>
</feature>
<dbReference type="GO" id="GO:0005739">
    <property type="term" value="C:mitochondrion"/>
    <property type="evidence" value="ECO:0007669"/>
    <property type="project" value="TreeGrafter"/>
</dbReference>
<evidence type="ECO:0000256" key="2">
    <source>
        <dbReference type="SAM" id="SignalP"/>
    </source>
</evidence>
<dbReference type="AlphaFoldDB" id="A0A2R8ZRC4"/>
<dbReference type="PANTHER" id="PTHR13633:SF3">
    <property type="entry name" value="MITOCHONDRIAL TRANSCRIPTION RESCUE FACTOR 1"/>
    <property type="match status" value="1"/>
</dbReference>
<feature type="compositionally biased region" description="Acidic residues" evidence="1">
    <location>
        <begin position="105"/>
        <end position="128"/>
    </location>
</feature>
<evidence type="ECO:0000259" key="3">
    <source>
        <dbReference type="Pfam" id="PF25818"/>
    </source>
</evidence>
<feature type="compositionally biased region" description="Low complexity" evidence="1">
    <location>
        <begin position="90"/>
        <end position="100"/>
    </location>
</feature>
<dbReference type="GO" id="GO:0003723">
    <property type="term" value="F:RNA binding"/>
    <property type="evidence" value="ECO:0007669"/>
    <property type="project" value="TreeGrafter"/>
</dbReference>
<keyword evidence="2" id="KW-0732">Signal</keyword>
<dbReference type="InterPro" id="IPR057896">
    <property type="entry name" value="MTRES1_C"/>
</dbReference>
<keyword evidence="5" id="KW-1185">Reference proteome</keyword>
<dbReference type="STRING" id="9597.ENSPPAP00000007077"/>
<reference evidence="4" key="2">
    <citation type="submission" date="2025-08" db="UniProtKB">
        <authorList>
            <consortium name="Ensembl"/>
        </authorList>
    </citation>
    <scope>IDENTIFICATION</scope>
</reference>
<dbReference type="OMA" id="WKKSRMV"/>
<feature type="region of interest" description="Disordered" evidence="1">
    <location>
        <begin position="90"/>
        <end position="128"/>
    </location>
</feature>
<proteinExistence type="predicted"/>
<feature type="domain" description="Mitochondrial transcription rescue factor 1 C-terminal" evidence="3">
    <location>
        <begin position="133"/>
        <end position="186"/>
    </location>
</feature>
<dbReference type="GeneTree" id="ENSGT00390000009366"/>
<dbReference type="Proteomes" id="UP000240080">
    <property type="component" value="Chromosome 21"/>
</dbReference>